<dbReference type="GO" id="GO:0004930">
    <property type="term" value="F:G protein-coupled receptor activity"/>
    <property type="evidence" value="ECO:0007669"/>
    <property type="project" value="TreeGrafter"/>
</dbReference>
<dbReference type="Gene3D" id="1.20.1070.10">
    <property type="entry name" value="Rhodopsin 7-helix transmembrane proteins"/>
    <property type="match status" value="1"/>
</dbReference>
<feature type="transmembrane region" description="Helical" evidence="6">
    <location>
        <begin position="282"/>
        <end position="304"/>
    </location>
</feature>
<reference evidence="7 8" key="1">
    <citation type="submission" date="2022-09" db="EMBL/GenBank/DDBJ databases">
        <authorList>
            <person name="Palmer J.M."/>
        </authorList>
    </citation>
    <scope>NUCLEOTIDE SEQUENCE [LARGE SCALE GENOMIC DNA]</scope>
    <source>
        <strain evidence="7 8">DSM 7382</strain>
    </source>
</reference>
<feature type="transmembrane region" description="Helical" evidence="6">
    <location>
        <begin position="16"/>
        <end position="44"/>
    </location>
</feature>
<sequence>MSQTSFQKFQGAQGSALISVIVCAILSIVAINFVWIRAVGIAIYARVKRATSGPTREQIFFRTHLGLYLVSLLLGNLMSSVGYAINIDWVILGGVREDVLCSTQGALSQIGDTASAYFTAAVAVHTFCTLALRSRLPHWLAYVAIVVGWILVLAGGIIPATLSLSTGSVYGTDGSVCSISLRYPKVQTLLHLLPIFFASLVSAVFYSLIFLILRGTLTIKGGLKFTLDPIKRWNSQIGTAEYHKFIGAIAESMLWYPIVYIFLLLPHVIVCLLETSGMAAPFAFRVAAIACSALNGVANVLLFYNTLRVMGPAFANAQENTDDPEKSFGTRENEIERSPVDVAPPVSSVLATRSFPPPRSMPSHSRDGSVSTTSSTRHLLAPSHGRSGSSVASSQRSISPIPEVERSPSVTSNRSLGLPAPRRQGKSPVIRRPTITIEVPSHDDDEIDVLTPVNLKTPEPGAATSRRARDSFMKMYSTQSAAIYEEKAQRLTYADEIRSAGNPRMFHSVSPSYSSSSSDFSSSSGISDDNDEVPLSPYMGDLVRRTSQVESVRSAGHQRSASERPTGGMSALAVATLKSANAQRNKSYRRRSRSMENLKASKSAKPVATRPATPLTPRTVSAYSTESIEGALSPLSSRYTSTPRLQQGPSRTPTIQMTPDGRSYF</sequence>
<dbReference type="AlphaFoldDB" id="A0AAW0GEV0"/>
<feature type="transmembrane region" description="Helical" evidence="6">
    <location>
        <begin position="189"/>
        <end position="213"/>
    </location>
</feature>
<organism evidence="7 8">
    <name type="scientific">Cerrena zonata</name>
    <dbReference type="NCBI Taxonomy" id="2478898"/>
    <lineage>
        <taxon>Eukaryota</taxon>
        <taxon>Fungi</taxon>
        <taxon>Dikarya</taxon>
        <taxon>Basidiomycota</taxon>
        <taxon>Agaricomycotina</taxon>
        <taxon>Agaricomycetes</taxon>
        <taxon>Polyporales</taxon>
        <taxon>Cerrenaceae</taxon>
        <taxon>Cerrena</taxon>
    </lineage>
</organism>
<feature type="transmembrane region" description="Helical" evidence="6">
    <location>
        <begin position="65"/>
        <end position="85"/>
    </location>
</feature>
<keyword evidence="3 6" id="KW-1133">Transmembrane helix</keyword>
<feature type="compositionally biased region" description="Low complexity" evidence="5">
    <location>
        <begin position="606"/>
        <end position="620"/>
    </location>
</feature>
<gene>
    <name evidence="7" type="ORF">QCA50_006145</name>
</gene>
<name>A0AAW0GEV0_9APHY</name>
<feature type="region of interest" description="Disordered" evidence="5">
    <location>
        <begin position="580"/>
        <end position="665"/>
    </location>
</feature>
<feature type="transmembrane region" description="Helical" evidence="6">
    <location>
        <begin position="139"/>
        <end position="162"/>
    </location>
</feature>
<dbReference type="GO" id="GO:0007189">
    <property type="term" value="P:adenylate cyclase-activating G protein-coupled receptor signaling pathway"/>
    <property type="evidence" value="ECO:0007669"/>
    <property type="project" value="TreeGrafter"/>
</dbReference>
<feature type="compositionally biased region" description="Low complexity" evidence="5">
    <location>
        <begin position="340"/>
        <end position="349"/>
    </location>
</feature>
<dbReference type="PANTHER" id="PTHR23112">
    <property type="entry name" value="G PROTEIN-COUPLED RECEPTOR 157-RELATED"/>
    <property type="match status" value="1"/>
</dbReference>
<keyword evidence="2 6" id="KW-0812">Transmembrane</keyword>
<feature type="compositionally biased region" description="Polar residues" evidence="5">
    <location>
        <begin position="368"/>
        <end position="377"/>
    </location>
</feature>
<feature type="compositionally biased region" description="Polar residues" evidence="5">
    <location>
        <begin position="634"/>
        <end position="657"/>
    </location>
</feature>
<evidence type="ECO:0000313" key="7">
    <source>
        <dbReference type="EMBL" id="KAK7691042.1"/>
    </source>
</evidence>
<evidence type="ECO:0000256" key="5">
    <source>
        <dbReference type="SAM" id="MobiDB-lite"/>
    </source>
</evidence>
<comment type="caution">
    <text evidence="7">The sequence shown here is derived from an EMBL/GenBank/DDBJ whole genome shotgun (WGS) entry which is preliminary data.</text>
</comment>
<proteinExistence type="predicted"/>
<evidence type="ECO:0000256" key="1">
    <source>
        <dbReference type="ARBA" id="ARBA00004141"/>
    </source>
</evidence>
<feature type="transmembrane region" description="Helical" evidence="6">
    <location>
        <begin position="114"/>
        <end position="132"/>
    </location>
</feature>
<keyword evidence="8" id="KW-1185">Reference proteome</keyword>
<evidence type="ECO:0000256" key="2">
    <source>
        <dbReference type="ARBA" id="ARBA00022692"/>
    </source>
</evidence>
<dbReference type="Proteomes" id="UP001385951">
    <property type="component" value="Unassembled WGS sequence"/>
</dbReference>
<feature type="compositionally biased region" description="Low complexity" evidence="5">
    <location>
        <begin position="383"/>
        <end position="399"/>
    </location>
</feature>
<comment type="subcellular location">
    <subcellularLocation>
        <location evidence="1">Membrane</location>
        <topology evidence="1">Multi-pass membrane protein</topology>
    </subcellularLocation>
</comment>
<feature type="region of interest" description="Disordered" evidence="5">
    <location>
        <begin position="508"/>
        <end position="568"/>
    </location>
</feature>
<dbReference type="SUPFAM" id="SSF81321">
    <property type="entry name" value="Family A G protein-coupled receptor-like"/>
    <property type="match status" value="1"/>
</dbReference>
<feature type="compositionally biased region" description="Low complexity" evidence="5">
    <location>
        <begin position="508"/>
        <end position="527"/>
    </location>
</feature>
<evidence type="ECO:0008006" key="9">
    <source>
        <dbReference type="Google" id="ProtNLM"/>
    </source>
</evidence>
<dbReference type="GO" id="GO:0005886">
    <property type="term" value="C:plasma membrane"/>
    <property type="evidence" value="ECO:0007669"/>
    <property type="project" value="TreeGrafter"/>
</dbReference>
<feature type="region of interest" description="Disordered" evidence="5">
    <location>
        <begin position="318"/>
        <end position="434"/>
    </location>
</feature>
<feature type="transmembrane region" description="Helical" evidence="6">
    <location>
        <begin position="254"/>
        <end position="276"/>
    </location>
</feature>
<keyword evidence="4 6" id="KW-0472">Membrane</keyword>
<evidence type="ECO:0000256" key="6">
    <source>
        <dbReference type="SAM" id="Phobius"/>
    </source>
</evidence>
<dbReference type="CDD" id="cd00637">
    <property type="entry name" value="7tm_classA_rhodopsin-like"/>
    <property type="match status" value="1"/>
</dbReference>
<evidence type="ECO:0000313" key="8">
    <source>
        <dbReference type="Proteomes" id="UP001385951"/>
    </source>
</evidence>
<feature type="compositionally biased region" description="Basic and acidic residues" evidence="5">
    <location>
        <begin position="323"/>
        <end position="339"/>
    </location>
</feature>
<evidence type="ECO:0000256" key="3">
    <source>
        <dbReference type="ARBA" id="ARBA00022989"/>
    </source>
</evidence>
<dbReference type="EMBL" id="JASBNA010000006">
    <property type="protein sequence ID" value="KAK7691042.1"/>
    <property type="molecule type" value="Genomic_DNA"/>
</dbReference>
<accession>A0AAW0GEV0</accession>
<evidence type="ECO:0000256" key="4">
    <source>
        <dbReference type="ARBA" id="ARBA00023136"/>
    </source>
</evidence>
<dbReference type="PANTHER" id="PTHR23112:SF37">
    <property type="entry name" value="G PROTEIN-COUPLED RECEPTOR GPR1"/>
    <property type="match status" value="1"/>
</dbReference>
<protein>
    <recommendedName>
        <fullName evidence="9">G-protein coupled receptors family 1 profile domain-containing protein</fullName>
    </recommendedName>
</protein>